<sequence length="215" mass="24688">MSNNIISVKNLIKSFDNKIVLDKLNFEMKENSTVVIIGKNGAGKSVFLNCLLGFIHYNQGSILIDGQPVENRLHLRKITSLISSDHQEHLNLLTPNEYFSFLQDIYQLKSNNKDKIQNYSEDLYVTKELNTVFSSLSFGTKKKIQLIGSLLYSPKLLICDEIFEGLDTDSVKWVKNLFQQRKQENLSTLFTTHITEHITDITEKNYILENGKLIV</sequence>
<keyword evidence="3 5" id="KW-0067">ATP-binding</keyword>
<proteinExistence type="predicted"/>
<name>A0A8A5X9F8_9BACI</name>
<dbReference type="SMART" id="SM00382">
    <property type="entry name" value="AAA"/>
    <property type="match status" value="1"/>
</dbReference>
<dbReference type="InterPro" id="IPR003439">
    <property type="entry name" value="ABC_transporter-like_ATP-bd"/>
</dbReference>
<dbReference type="InterPro" id="IPR003593">
    <property type="entry name" value="AAA+_ATPase"/>
</dbReference>
<dbReference type="InterPro" id="IPR027417">
    <property type="entry name" value="P-loop_NTPase"/>
</dbReference>
<evidence type="ECO:0000313" key="5">
    <source>
        <dbReference type="EMBL" id="QTH19315.1"/>
    </source>
</evidence>
<dbReference type="InterPro" id="IPR051782">
    <property type="entry name" value="ABC_Transporter_VariousFunc"/>
</dbReference>
<dbReference type="AlphaFoldDB" id="A0A8A5X9F8"/>
<keyword evidence="2" id="KW-0547">Nucleotide-binding</keyword>
<protein>
    <submittedName>
        <fullName evidence="5">ABC transporter ATP-binding protein</fullName>
    </submittedName>
</protein>
<accession>A0A8A5X9F8</accession>
<dbReference type="SUPFAM" id="SSF52540">
    <property type="entry name" value="P-loop containing nucleoside triphosphate hydrolases"/>
    <property type="match status" value="1"/>
</dbReference>
<dbReference type="PANTHER" id="PTHR42939:SF1">
    <property type="entry name" value="ABC TRANSPORTER ATP-BINDING PROTEIN ALBC-RELATED"/>
    <property type="match status" value="1"/>
</dbReference>
<feature type="domain" description="ABC transporter" evidence="4">
    <location>
        <begin position="6"/>
        <end position="215"/>
    </location>
</feature>
<evidence type="ECO:0000259" key="4">
    <source>
        <dbReference type="PROSITE" id="PS50893"/>
    </source>
</evidence>
<dbReference type="RefSeq" id="WP_173781784.1">
    <property type="nucleotide sequence ID" value="NZ_JABTXX010000040.1"/>
</dbReference>
<dbReference type="EMBL" id="MT795152">
    <property type="protein sequence ID" value="QTH19315.1"/>
    <property type="molecule type" value="Genomic_DNA"/>
</dbReference>
<evidence type="ECO:0000256" key="1">
    <source>
        <dbReference type="ARBA" id="ARBA00022448"/>
    </source>
</evidence>
<dbReference type="Pfam" id="PF00005">
    <property type="entry name" value="ABC_tran"/>
    <property type="match status" value="1"/>
</dbReference>
<evidence type="ECO:0000256" key="2">
    <source>
        <dbReference type="ARBA" id="ARBA00022741"/>
    </source>
</evidence>
<dbReference type="GO" id="GO:0005524">
    <property type="term" value="F:ATP binding"/>
    <property type="evidence" value="ECO:0007669"/>
    <property type="project" value="UniProtKB-KW"/>
</dbReference>
<evidence type="ECO:0000256" key="3">
    <source>
        <dbReference type="ARBA" id="ARBA00022840"/>
    </source>
</evidence>
<dbReference type="PANTHER" id="PTHR42939">
    <property type="entry name" value="ABC TRANSPORTER ATP-BINDING PROTEIN ALBC-RELATED"/>
    <property type="match status" value="1"/>
</dbReference>
<dbReference type="Gene3D" id="3.40.50.300">
    <property type="entry name" value="P-loop containing nucleotide triphosphate hydrolases"/>
    <property type="match status" value="1"/>
</dbReference>
<organism evidence="5">
    <name type="scientific">Bacillus toyonensis</name>
    <dbReference type="NCBI Taxonomy" id="155322"/>
    <lineage>
        <taxon>Bacteria</taxon>
        <taxon>Bacillati</taxon>
        <taxon>Bacillota</taxon>
        <taxon>Bacilli</taxon>
        <taxon>Bacillales</taxon>
        <taxon>Bacillaceae</taxon>
        <taxon>Bacillus</taxon>
        <taxon>Bacillus cereus group</taxon>
    </lineage>
</organism>
<keyword evidence="1" id="KW-0813">Transport</keyword>
<reference evidence="5" key="1">
    <citation type="journal article" date="2021" name="Appl. Environ. Microbiol.">
        <title>Toyoncin-a novel leaderless bacteriocin produced by Bacillus toyonensis XIN-YC13 that specifically targets B. cereus and Listeria monocytogenes.</title>
        <authorList>
            <person name="Xin B."/>
        </authorList>
    </citation>
    <scope>NUCLEOTIDE SEQUENCE</scope>
    <source>
        <strain evidence="5">XIN-YC13</strain>
    </source>
</reference>
<dbReference type="GO" id="GO:0016887">
    <property type="term" value="F:ATP hydrolysis activity"/>
    <property type="evidence" value="ECO:0007669"/>
    <property type="project" value="InterPro"/>
</dbReference>
<dbReference type="PROSITE" id="PS50893">
    <property type="entry name" value="ABC_TRANSPORTER_2"/>
    <property type="match status" value="1"/>
</dbReference>